<gene>
    <name evidence="1" type="ORF">METZ01_LOCUS112925</name>
</gene>
<dbReference type="AlphaFoldDB" id="A0A381X6E0"/>
<proteinExistence type="predicted"/>
<reference evidence="1" key="1">
    <citation type="submission" date="2018-05" db="EMBL/GenBank/DDBJ databases">
        <authorList>
            <person name="Lanie J.A."/>
            <person name="Ng W.-L."/>
            <person name="Kazmierczak K.M."/>
            <person name="Andrzejewski T.M."/>
            <person name="Davidsen T.M."/>
            <person name="Wayne K.J."/>
            <person name="Tettelin H."/>
            <person name="Glass J.I."/>
            <person name="Rusch D."/>
            <person name="Podicherti R."/>
            <person name="Tsui H.-C.T."/>
            <person name="Winkler M.E."/>
        </authorList>
    </citation>
    <scope>NUCLEOTIDE SEQUENCE</scope>
</reference>
<evidence type="ECO:0000313" key="1">
    <source>
        <dbReference type="EMBL" id="SVA60071.1"/>
    </source>
</evidence>
<feature type="non-terminal residue" evidence="1">
    <location>
        <position position="53"/>
    </location>
</feature>
<accession>A0A381X6E0</accession>
<organism evidence="1">
    <name type="scientific">marine metagenome</name>
    <dbReference type="NCBI Taxonomy" id="408172"/>
    <lineage>
        <taxon>unclassified sequences</taxon>
        <taxon>metagenomes</taxon>
        <taxon>ecological metagenomes</taxon>
    </lineage>
</organism>
<feature type="non-terminal residue" evidence="1">
    <location>
        <position position="1"/>
    </location>
</feature>
<sequence>HLTKHMGVGIIIQISAKITVWKIFAPLSKQIISAKSLQEVGQNNSVKLMTPSY</sequence>
<protein>
    <submittedName>
        <fullName evidence="1">Uncharacterized protein</fullName>
    </submittedName>
</protein>
<dbReference type="EMBL" id="UINC01014012">
    <property type="protein sequence ID" value="SVA60071.1"/>
    <property type="molecule type" value="Genomic_DNA"/>
</dbReference>
<name>A0A381X6E0_9ZZZZ</name>